<organism evidence="3 4">
    <name type="scientific">Elsinoe australis</name>
    <dbReference type="NCBI Taxonomy" id="40998"/>
    <lineage>
        <taxon>Eukaryota</taxon>
        <taxon>Fungi</taxon>
        <taxon>Dikarya</taxon>
        <taxon>Ascomycota</taxon>
        <taxon>Pezizomycotina</taxon>
        <taxon>Dothideomycetes</taxon>
        <taxon>Dothideomycetidae</taxon>
        <taxon>Myriangiales</taxon>
        <taxon>Elsinoaceae</taxon>
        <taxon>Elsinoe</taxon>
    </lineage>
</organism>
<dbReference type="InterPro" id="IPR029058">
    <property type="entry name" value="AB_hydrolase_fold"/>
</dbReference>
<dbReference type="EMBL" id="PTQR01000046">
    <property type="protein sequence ID" value="TKX24173.1"/>
    <property type="molecule type" value="Genomic_DNA"/>
</dbReference>
<gene>
    <name evidence="3" type="ORF">C1H76_3584</name>
</gene>
<dbReference type="PANTHER" id="PTHR47751:SF1">
    <property type="entry name" value="SUPERFAMILY HYDROLASE, PUTATIVE (AFU_ORTHOLOGUE AFUA_2G16580)-RELATED"/>
    <property type="match status" value="1"/>
</dbReference>
<proteinExistence type="inferred from homology"/>
<sequence>MPSYLTNTAISIKDTRIPTNFSGTGVELAALVHYPSNFDAERENHYAAIVISHPGGGVKEQTAGLYARKLAETGLVTIAFDASYQGASSGEPRQLDNPFVRTEDVSAVVDHICGLSYVNKTRIGAMGICAGGGFTISAAIADRRIAAASTVNAVNMGTLVRRGLDGKGNDADGLRALEDASAARTADAASKKPARTIMTPSDKDTAYQRGSKETWDYYWDRCKHENSVGWFTTRSRMQQATFDAFHFAESFLTQPLLVVVGSEAFSKFMSNDLMSRAASKDKRMHVVEGATHMQLYDQEKYVEEVTEQVATFFHTKL</sequence>
<name>A0A4U7AZM9_9PEZI</name>
<dbReference type="Gene3D" id="1.10.10.800">
    <property type="match status" value="1"/>
</dbReference>
<evidence type="ECO:0000259" key="2">
    <source>
        <dbReference type="Pfam" id="PF12146"/>
    </source>
</evidence>
<dbReference type="AlphaFoldDB" id="A0A4U7AZM9"/>
<evidence type="ECO:0000313" key="3">
    <source>
        <dbReference type="EMBL" id="TKX24173.1"/>
    </source>
</evidence>
<evidence type="ECO:0000256" key="1">
    <source>
        <dbReference type="ARBA" id="ARBA00029464"/>
    </source>
</evidence>
<evidence type="ECO:0000313" key="4">
    <source>
        <dbReference type="Proteomes" id="UP000308133"/>
    </source>
</evidence>
<dbReference type="Gene3D" id="3.40.50.1820">
    <property type="entry name" value="alpha/beta hydrolase"/>
    <property type="match status" value="1"/>
</dbReference>
<accession>A0A4U7AZM9</accession>
<dbReference type="PANTHER" id="PTHR47751">
    <property type="entry name" value="SUPERFAMILY HYDROLASE, PUTATIVE (AFU_ORTHOLOGUE AFUA_2G16580)-RELATED"/>
    <property type="match status" value="1"/>
</dbReference>
<dbReference type="InterPro" id="IPR022742">
    <property type="entry name" value="Hydrolase_4"/>
</dbReference>
<dbReference type="SUPFAM" id="SSF53474">
    <property type="entry name" value="alpha/beta-Hydrolases"/>
    <property type="match status" value="1"/>
</dbReference>
<comment type="similarity">
    <text evidence="1">Belongs to the polyketide transferase af380 family.</text>
</comment>
<comment type="caution">
    <text evidence="3">The sequence shown here is derived from an EMBL/GenBank/DDBJ whole genome shotgun (WGS) entry which is preliminary data.</text>
</comment>
<dbReference type="Proteomes" id="UP000308133">
    <property type="component" value="Unassembled WGS sequence"/>
</dbReference>
<feature type="domain" description="Serine aminopeptidase S33" evidence="2">
    <location>
        <begin position="47"/>
        <end position="299"/>
    </location>
</feature>
<protein>
    <recommendedName>
        <fullName evidence="2">Serine aminopeptidase S33 domain-containing protein</fullName>
    </recommendedName>
</protein>
<dbReference type="Pfam" id="PF12146">
    <property type="entry name" value="Hydrolase_4"/>
    <property type="match status" value="1"/>
</dbReference>
<reference evidence="3 4" key="1">
    <citation type="submission" date="2018-02" db="EMBL/GenBank/DDBJ databases">
        <title>Draft genome sequences of Elsinoe sp., causing black scab on jojoba.</title>
        <authorList>
            <person name="Stodart B."/>
            <person name="Jeffress S."/>
            <person name="Ash G."/>
            <person name="Arun Chinnappa K."/>
        </authorList>
    </citation>
    <scope>NUCLEOTIDE SEQUENCE [LARGE SCALE GENOMIC DNA]</scope>
    <source>
        <strain evidence="3 4">Hillstone_2</strain>
    </source>
</reference>
<dbReference type="InterPro" id="IPR051411">
    <property type="entry name" value="Polyketide_trans_af380"/>
</dbReference>